<evidence type="ECO:0000313" key="2">
    <source>
        <dbReference type="EMBL" id="GME80373.1"/>
    </source>
</evidence>
<proteinExistence type="predicted"/>
<dbReference type="AlphaFoldDB" id="A0A9W6TAS4"/>
<accession>A0A9W6TAS4</accession>
<dbReference type="Proteomes" id="UP001165063">
    <property type="component" value="Unassembled WGS sequence"/>
</dbReference>
<evidence type="ECO:0000313" key="3">
    <source>
        <dbReference type="Proteomes" id="UP001165063"/>
    </source>
</evidence>
<evidence type="ECO:0000256" key="1">
    <source>
        <dbReference type="SAM" id="MobiDB-lite"/>
    </source>
</evidence>
<sequence>MIPSPMRSLQKKGSNPIKTIARSGSSELSREHSINSDQLTDNQFQTISRLFSQQLFGSNDITGTAQYELENDLFEFLYSSLKDNHCEFKSFNELRALLKNFNSRANILGEFSQGIVDKYLISSVAQKFPKSKMMDIQGILWEDEIMRHKMVSQRTNAFKSFTNLPDTLQRATEQVDLKLKRVNNTIFEFDKYYSMSKPRQIHFQLGNLITSLNQNSIYYPIENDDGIFQLMNLDTSAYPEDDYYYDDDDDDDFDMDELHASSNEGLIHHSSSDINSNTNTNNTSRGSGTNNGNSITAPTTQPQSPSISSPFYQTSVVLEMSPNFKECTKNTNSHMRTMESQISSCLQRHHISTINS</sequence>
<feature type="compositionally biased region" description="Polar residues" evidence="1">
    <location>
        <begin position="11"/>
        <end position="25"/>
    </location>
</feature>
<comment type="caution">
    <text evidence="2">The sequence shown here is derived from an EMBL/GenBank/DDBJ whole genome shotgun (WGS) entry which is preliminary data.</text>
</comment>
<feature type="region of interest" description="Disordered" evidence="1">
    <location>
        <begin position="1"/>
        <end position="25"/>
    </location>
</feature>
<gene>
    <name evidence="2" type="ORF">Amon01_000982900</name>
</gene>
<reference evidence="2" key="1">
    <citation type="submission" date="2023-04" db="EMBL/GenBank/DDBJ databases">
        <title>Ambrosiozyma monospora NBRC 1965.</title>
        <authorList>
            <person name="Ichikawa N."/>
            <person name="Sato H."/>
            <person name="Tonouchi N."/>
        </authorList>
    </citation>
    <scope>NUCLEOTIDE SEQUENCE</scope>
    <source>
        <strain evidence="2">NBRC 1965</strain>
    </source>
</reference>
<protein>
    <submittedName>
        <fullName evidence="2">Unnamed protein product</fullName>
    </submittedName>
</protein>
<organism evidence="2 3">
    <name type="scientific">Ambrosiozyma monospora</name>
    <name type="common">Yeast</name>
    <name type="synonym">Endomycopsis monosporus</name>
    <dbReference type="NCBI Taxonomy" id="43982"/>
    <lineage>
        <taxon>Eukaryota</taxon>
        <taxon>Fungi</taxon>
        <taxon>Dikarya</taxon>
        <taxon>Ascomycota</taxon>
        <taxon>Saccharomycotina</taxon>
        <taxon>Pichiomycetes</taxon>
        <taxon>Pichiales</taxon>
        <taxon>Pichiaceae</taxon>
        <taxon>Ambrosiozyma</taxon>
    </lineage>
</organism>
<feature type="region of interest" description="Disordered" evidence="1">
    <location>
        <begin position="267"/>
        <end position="309"/>
    </location>
</feature>
<dbReference type="OrthoDB" id="20669at2759"/>
<feature type="compositionally biased region" description="Low complexity" evidence="1">
    <location>
        <begin position="272"/>
        <end position="309"/>
    </location>
</feature>
<dbReference type="EMBL" id="BSXU01014182">
    <property type="protein sequence ID" value="GME80373.1"/>
    <property type="molecule type" value="Genomic_DNA"/>
</dbReference>
<name>A0A9W6TAS4_AMBMO</name>
<keyword evidence="3" id="KW-1185">Reference proteome</keyword>